<dbReference type="GO" id="GO:0016829">
    <property type="term" value="F:lyase activity"/>
    <property type="evidence" value="ECO:0007669"/>
    <property type="project" value="UniProtKB-KW"/>
</dbReference>
<gene>
    <name evidence="3" type="ORF">F0P96_00710</name>
</gene>
<dbReference type="Gene3D" id="2.30.130.110">
    <property type="match status" value="1"/>
</dbReference>
<evidence type="ECO:0000313" key="3">
    <source>
        <dbReference type="EMBL" id="KAA9339185.1"/>
    </source>
</evidence>
<comment type="caution">
    <text evidence="3">The sequence shown here is derived from an EMBL/GenBank/DDBJ whole genome shotgun (WGS) entry which is preliminary data.</text>
</comment>
<keyword evidence="2" id="KW-0456">Lyase</keyword>
<protein>
    <submittedName>
        <fullName evidence="3">Altronate dehydratase</fullName>
    </submittedName>
</protein>
<dbReference type="EMBL" id="VTWU01000001">
    <property type="protein sequence ID" value="KAA9339185.1"/>
    <property type="molecule type" value="Genomic_DNA"/>
</dbReference>
<proteinExistence type="inferred from homology"/>
<dbReference type="InterPro" id="IPR013974">
    <property type="entry name" value="SAF"/>
</dbReference>
<dbReference type="RefSeq" id="WP_151076833.1">
    <property type="nucleotide sequence ID" value="NZ_CP047647.1"/>
</dbReference>
<dbReference type="GO" id="GO:0019698">
    <property type="term" value="P:D-galacturonate catabolic process"/>
    <property type="evidence" value="ECO:0007669"/>
    <property type="project" value="TreeGrafter"/>
</dbReference>
<dbReference type="InterPro" id="IPR044144">
    <property type="entry name" value="SAF_UxaA/GarD"/>
</dbReference>
<dbReference type="InterPro" id="IPR007392">
    <property type="entry name" value="GD_AH_second"/>
</dbReference>
<dbReference type="CDD" id="cd11613">
    <property type="entry name" value="SAF_AH_GD"/>
    <property type="match status" value="1"/>
</dbReference>
<dbReference type="Proteomes" id="UP000326380">
    <property type="component" value="Unassembled WGS sequence"/>
</dbReference>
<comment type="similarity">
    <text evidence="1">Belongs to the UxaA family.</text>
</comment>
<dbReference type="AlphaFoldDB" id="A0A7L4ZVP4"/>
<dbReference type="InterPro" id="IPR052172">
    <property type="entry name" value="UxaA_altronate/galactarate_dh"/>
</dbReference>
<evidence type="ECO:0000256" key="2">
    <source>
        <dbReference type="ARBA" id="ARBA00023239"/>
    </source>
</evidence>
<accession>A0A7L4ZVP4</accession>
<evidence type="ECO:0000256" key="1">
    <source>
        <dbReference type="ARBA" id="ARBA00010986"/>
    </source>
</evidence>
<evidence type="ECO:0000313" key="4">
    <source>
        <dbReference type="Proteomes" id="UP000326380"/>
    </source>
</evidence>
<dbReference type="InterPro" id="IPR048332">
    <property type="entry name" value="GD_AH_C"/>
</dbReference>
<reference evidence="3 4" key="1">
    <citation type="submission" date="2019-09" db="EMBL/GenBank/DDBJ databases">
        <title>Genome sequence of Hymenobacter sp. M3.</title>
        <authorList>
            <person name="Srinivasan S."/>
        </authorList>
    </citation>
    <scope>NUCLEOTIDE SEQUENCE [LARGE SCALE GENOMIC DNA]</scope>
    <source>
        <strain evidence="3 4">M3</strain>
    </source>
</reference>
<name>A0A7L4ZVP4_9BACT</name>
<dbReference type="SMART" id="SM00858">
    <property type="entry name" value="SAF"/>
    <property type="match status" value="1"/>
</dbReference>
<dbReference type="Pfam" id="PF08666">
    <property type="entry name" value="SAF"/>
    <property type="match status" value="1"/>
</dbReference>
<dbReference type="PANTHER" id="PTHR30536">
    <property type="entry name" value="ALTRONATE/GALACTARATE DEHYDRATASE"/>
    <property type="match status" value="1"/>
</dbReference>
<dbReference type="Pfam" id="PF20629">
    <property type="entry name" value="GD_AH_C"/>
    <property type="match status" value="1"/>
</dbReference>
<dbReference type="Pfam" id="PF04295">
    <property type="entry name" value="GD_AH_second"/>
    <property type="match status" value="1"/>
</dbReference>
<dbReference type="PANTHER" id="PTHR30536:SF5">
    <property type="entry name" value="ALTRONATE DEHYDRATASE"/>
    <property type="match status" value="1"/>
</dbReference>
<organism evidence="3 4">
    <name type="scientific">Hymenobacter busanensis</name>
    <dbReference type="NCBI Taxonomy" id="2607656"/>
    <lineage>
        <taxon>Bacteria</taxon>
        <taxon>Pseudomonadati</taxon>
        <taxon>Bacteroidota</taxon>
        <taxon>Cytophagia</taxon>
        <taxon>Cytophagales</taxon>
        <taxon>Hymenobacteraceae</taxon>
        <taxon>Hymenobacter</taxon>
    </lineage>
</organism>
<sequence length="550" mass="58852">MKHLVAKIHPHDNVLVALQDLPAGTTIPWEDSAIKTVAAIPAKHKLALQDFQVGDSVTMYGVLVGKIREAIPLGGLLTTSNIKHATNSYGEHGMHRAAWPVPNVEKWQDRTFMGFHRPDGKVGTANYWLVIPLVFCENRNIQVLEEALVTDLGYGRRKSYQPQTQELIQLMQAGKTVEEILQTDLQTSLDGSQKPKLFPNVDGVRFLTHEGGCGGIRQDAQTLCGLLAGYITHPNVAGATVLSLGCQNAQVSMLQDEINKRSPQFLKPLYILEQQKIGTEEALISTALRQTFAGLMQANAQHRQPAPLSKLCIGLECGGSDGFSGISANPAVGHVSDMLVALGGSVILAEFPELNGVEQELVDRSIDKETAERFSSLMKAYSDSAVAVGSGFDMNPSPGNIRDGLLTDAMKSAGAARKGGSSPVVAVLDYPEMVTKPGLNLLCTPGNDVESTTAEVGSGANVVLFTTGLGTPTGNPIAPVVKIATNTPLAKRMPDIIDINTGTVIDGEETIEQAGERILDYVIRVASGEEVAAVRHGQTDFIPWKRGVSL</sequence>
<keyword evidence="4" id="KW-1185">Reference proteome</keyword>